<feature type="transmembrane region" description="Helical" evidence="1">
    <location>
        <begin position="263"/>
        <end position="285"/>
    </location>
</feature>
<feature type="transmembrane region" description="Helical" evidence="1">
    <location>
        <begin position="152"/>
        <end position="168"/>
    </location>
</feature>
<organism evidence="3 4">
    <name type="scientific">Tardiphaga robiniae</name>
    <dbReference type="NCBI Taxonomy" id="943830"/>
    <lineage>
        <taxon>Bacteria</taxon>
        <taxon>Pseudomonadati</taxon>
        <taxon>Pseudomonadota</taxon>
        <taxon>Alphaproteobacteria</taxon>
        <taxon>Hyphomicrobiales</taxon>
        <taxon>Nitrobacteraceae</taxon>
        <taxon>Tardiphaga</taxon>
    </lineage>
</organism>
<comment type="caution">
    <text evidence="3">The sequence shown here is derived from an EMBL/GenBank/DDBJ whole genome shotgun (WGS) entry which is preliminary data.</text>
</comment>
<dbReference type="EMBL" id="LVYV01000055">
    <property type="protein sequence ID" value="KZD20691.1"/>
    <property type="molecule type" value="Genomic_DNA"/>
</dbReference>
<dbReference type="OrthoDB" id="9796461at2"/>
<evidence type="ECO:0000313" key="3">
    <source>
        <dbReference type="EMBL" id="KZD20691.1"/>
    </source>
</evidence>
<feature type="domain" description="Acyltransferase 3" evidence="2">
    <location>
        <begin position="16"/>
        <end position="356"/>
    </location>
</feature>
<evidence type="ECO:0000313" key="4">
    <source>
        <dbReference type="Proteomes" id="UP000076574"/>
    </source>
</evidence>
<reference evidence="3 4" key="1">
    <citation type="submission" date="2016-03" db="EMBL/GenBank/DDBJ databases">
        <title>Microsymbionts genomes from the relict species Vavilovia formosa (Stev.) Fed.</title>
        <authorList>
            <person name="Kopat V."/>
            <person name="Chirak E."/>
            <person name="Kimeklis A."/>
            <person name="Andronov E."/>
        </authorList>
    </citation>
    <scope>NUCLEOTIDE SEQUENCE [LARGE SCALE GENOMIC DNA]</scope>
    <source>
        <strain evidence="3 4">Vaf07</strain>
    </source>
</reference>
<keyword evidence="1" id="KW-0472">Membrane</keyword>
<evidence type="ECO:0000259" key="2">
    <source>
        <dbReference type="Pfam" id="PF01757"/>
    </source>
</evidence>
<feature type="transmembrane region" description="Helical" evidence="1">
    <location>
        <begin position="95"/>
        <end position="112"/>
    </location>
</feature>
<proteinExistence type="predicted"/>
<evidence type="ECO:0000256" key="1">
    <source>
        <dbReference type="SAM" id="Phobius"/>
    </source>
</evidence>
<dbReference type="GO" id="GO:0016747">
    <property type="term" value="F:acyltransferase activity, transferring groups other than amino-acyl groups"/>
    <property type="evidence" value="ECO:0007669"/>
    <property type="project" value="InterPro"/>
</dbReference>
<feature type="transmembrane region" description="Helical" evidence="1">
    <location>
        <begin position="54"/>
        <end position="75"/>
    </location>
</feature>
<keyword evidence="1" id="KW-0812">Transmembrane</keyword>
<feature type="transmembrane region" description="Helical" evidence="1">
    <location>
        <begin position="338"/>
        <end position="359"/>
    </location>
</feature>
<dbReference type="Proteomes" id="UP000076574">
    <property type="component" value="Unassembled WGS sequence"/>
</dbReference>
<name>A0A161QXQ2_9BRAD</name>
<dbReference type="PANTHER" id="PTHR23028">
    <property type="entry name" value="ACETYLTRANSFERASE"/>
    <property type="match status" value="1"/>
</dbReference>
<dbReference type="STRING" id="943830.A4A58_18350"/>
<dbReference type="PANTHER" id="PTHR23028:SF53">
    <property type="entry name" value="ACYL_TRANSF_3 DOMAIN-CONTAINING PROTEIN"/>
    <property type="match status" value="1"/>
</dbReference>
<dbReference type="GO" id="GO:0016020">
    <property type="term" value="C:membrane"/>
    <property type="evidence" value="ECO:0007669"/>
    <property type="project" value="TreeGrafter"/>
</dbReference>
<dbReference type="InterPro" id="IPR002656">
    <property type="entry name" value="Acyl_transf_3_dom"/>
</dbReference>
<feature type="transmembrane region" description="Helical" evidence="1">
    <location>
        <begin position="231"/>
        <end position="248"/>
    </location>
</feature>
<sequence>MSENAGIATRLEKFPAFDGFRGIGVVVVVFTHCPQVLDSSAYNAIWYANQLSRVGYIALDIFFVISGFFITRLLLRERAKTGRISFKDFYMRRALRIFPVYYLTVLACYFIFRLGPADMLSLLTYTFNFYHPLHAVPNPLEHTWSLSVEEQFYFFWPLLILIVAPGWLNVVTGRVIPLLAVASGLLMALLLINHEPREAGDVVYMSLFTRMLSLSRGGWLALREFENRPLRGWRCAALVVAALVILVIDRKGRDLGIITSQPVYWILALIAYSMVSVSFVATLVFDRGIVKRVMTAILSLSLFRRLGSLSYAMYVFHLPVLFYLGLNDAATHGTEVPILQVAIAFGITLGLSILSYYLLENPMAKLKQNFSGTRPVEPVGTKGANVTQSGLSAGFVRAAFFSPEDRAKPADEPPQLMTIWPGVCRSRVN</sequence>
<keyword evidence="4" id="KW-1185">Reference proteome</keyword>
<dbReference type="AlphaFoldDB" id="A0A161QXQ2"/>
<feature type="transmembrane region" description="Helical" evidence="1">
    <location>
        <begin position="306"/>
        <end position="326"/>
    </location>
</feature>
<accession>A0A161QXQ2</accession>
<protein>
    <recommendedName>
        <fullName evidence="2">Acyltransferase 3 domain-containing protein</fullName>
    </recommendedName>
</protein>
<keyword evidence="1" id="KW-1133">Transmembrane helix</keyword>
<dbReference type="RefSeq" id="WP_068738343.1">
    <property type="nucleotide sequence ID" value="NZ_LVYV01000055.1"/>
</dbReference>
<gene>
    <name evidence="3" type="ORF">A4A58_18350</name>
</gene>
<dbReference type="InterPro" id="IPR050879">
    <property type="entry name" value="Acyltransferase_3"/>
</dbReference>
<dbReference type="Pfam" id="PF01757">
    <property type="entry name" value="Acyl_transf_3"/>
    <property type="match status" value="1"/>
</dbReference>
<dbReference type="GO" id="GO:0000271">
    <property type="term" value="P:polysaccharide biosynthetic process"/>
    <property type="evidence" value="ECO:0007669"/>
    <property type="project" value="TreeGrafter"/>
</dbReference>